<evidence type="ECO:0000256" key="1">
    <source>
        <dbReference type="ARBA" id="ARBA00004167"/>
    </source>
</evidence>
<keyword evidence="5 9" id="KW-1133">Transmembrane helix</keyword>
<keyword evidence="4 9" id="KW-0812">Transmembrane</keyword>
<evidence type="ECO:0000256" key="2">
    <source>
        <dbReference type="ARBA" id="ARBA00004236"/>
    </source>
</evidence>
<evidence type="ECO:0000256" key="7">
    <source>
        <dbReference type="ARBA" id="ARBA00029829"/>
    </source>
</evidence>
<dbReference type="InterPro" id="IPR041916">
    <property type="entry name" value="Anti_sigma_zinc_sf"/>
</dbReference>
<proteinExistence type="predicted"/>
<evidence type="ECO:0000256" key="4">
    <source>
        <dbReference type="ARBA" id="ARBA00022692"/>
    </source>
</evidence>
<feature type="domain" description="Putative zinc-finger" evidence="11">
    <location>
        <begin position="16"/>
        <end position="45"/>
    </location>
</feature>
<dbReference type="Pfam" id="PF13490">
    <property type="entry name" value="zf-HC2"/>
    <property type="match status" value="1"/>
</dbReference>
<gene>
    <name evidence="12" type="ORF">AVDCRST_MAG37-351</name>
</gene>
<accession>A0A6J4PVI7</accession>
<keyword evidence="6 9" id="KW-0472">Membrane</keyword>
<organism evidence="12">
    <name type="scientific">uncultured Rubrobacteraceae bacterium</name>
    <dbReference type="NCBI Taxonomy" id="349277"/>
    <lineage>
        <taxon>Bacteria</taxon>
        <taxon>Bacillati</taxon>
        <taxon>Actinomycetota</taxon>
        <taxon>Rubrobacteria</taxon>
        <taxon>Rubrobacterales</taxon>
        <taxon>Rubrobacteraceae</taxon>
        <taxon>environmental samples</taxon>
    </lineage>
</organism>
<evidence type="ECO:0000256" key="3">
    <source>
        <dbReference type="ARBA" id="ARBA00022475"/>
    </source>
</evidence>
<evidence type="ECO:0000256" key="9">
    <source>
        <dbReference type="SAM" id="Phobius"/>
    </source>
</evidence>
<evidence type="ECO:0000256" key="8">
    <source>
        <dbReference type="ARBA" id="ARBA00030803"/>
    </source>
</evidence>
<dbReference type="GO" id="GO:0005886">
    <property type="term" value="C:plasma membrane"/>
    <property type="evidence" value="ECO:0007669"/>
    <property type="project" value="UniProtKB-SubCell"/>
</dbReference>
<sequence length="237" mass="25601">MNKRHGPNGEHERMGDLLGPYVLGALEPEEERLVGDHLDECLECRNEERGLRDTHERLAGASIAAASVPMDLKTRILDELRRCETARAERRAAGSRMSRVGAAAAVLLLFVFAGAYYAGLFERTQTSAILAATELAPDAGGEIKIRGSGQNLEADLEVWGLPATGSNEYYELWLGREGGRVSAGTFTVDGKGRGEISTLCPELAGGYQRAGITLERFPEEPSMDSARVVLRADLQGA</sequence>
<dbReference type="PANTHER" id="PTHR37461:SF1">
    <property type="entry name" value="ANTI-SIGMA-K FACTOR RSKA"/>
    <property type="match status" value="1"/>
</dbReference>
<keyword evidence="3" id="KW-1003">Cell membrane</keyword>
<evidence type="ECO:0000256" key="5">
    <source>
        <dbReference type="ARBA" id="ARBA00022989"/>
    </source>
</evidence>
<name>A0A6J4PVI7_9ACTN</name>
<reference evidence="12" key="1">
    <citation type="submission" date="2020-02" db="EMBL/GenBank/DDBJ databases">
        <authorList>
            <person name="Meier V. D."/>
        </authorList>
    </citation>
    <scope>NUCLEOTIDE SEQUENCE</scope>
    <source>
        <strain evidence="12">AVDCRST_MAG37</strain>
    </source>
</reference>
<evidence type="ECO:0000313" key="12">
    <source>
        <dbReference type="EMBL" id="CAA9427149.1"/>
    </source>
</evidence>
<feature type="transmembrane region" description="Helical" evidence="9">
    <location>
        <begin position="100"/>
        <end position="119"/>
    </location>
</feature>
<feature type="domain" description="Anti-sigma K factor RskA C-terminal" evidence="10">
    <location>
        <begin position="101"/>
        <end position="217"/>
    </location>
</feature>
<dbReference type="Pfam" id="PF10099">
    <property type="entry name" value="RskA_C"/>
    <property type="match status" value="1"/>
</dbReference>
<comment type="subcellular location">
    <subcellularLocation>
        <location evidence="2">Cell membrane</location>
    </subcellularLocation>
    <subcellularLocation>
        <location evidence="1">Membrane</location>
        <topology evidence="1">Single-pass membrane protein</topology>
    </subcellularLocation>
</comment>
<dbReference type="InterPro" id="IPR051474">
    <property type="entry name" value="Anti-sigma-K/W_factor"/>
</dbReference>
<dbReference type="PANTHER" id="PTHR37461">
    <property type="entry name" value="ANTI-SIGMA-K FACTOR RSKA"/>
    <property type="match status" value="1"/>
</dbReference>
<dbReference type="GO" id="GO:0016989">
    <property type="term" value="F:sigma factor antagonist activity"/>
    <property type="evidence" value="ECO:0007669"/>
    <property type="project" value="TreeGrafter"/>
</dbReference>
<evidence type="ECO:0000259" key="11">
    <source>
        <dbReference type="Pfam" id="PF13490"/>
    </source>
</evidence>
<dbReference type="AlphaFoldDB" id="A0A6J4PVI7"/>
<dbReference type="GO" id="GO:0006417">
    <property type="term" value="P:regulation of translation"/>
    <property type="evidence" value="ECO:0007669"/>
    <property type="project" value="TreeGrafter"/>
</dbReference>
<dbReference type="InterPro" id="IPR018764">
    <property type="entry name" value="RskA_C"/>
</dbReference>
<protein>
    <recommendedName>
        <fullName evidence="8">Regulator of SigK</fullName>
    </recommendedName>
    <alternativeName>
        <fullName evidence="7">Sigma-K anti-sigma factor RskA</fullName>
    </alternativeName>
</protein>
<evidence type="ECO:0000259" key="10">
    <source>
        <dbReference type="Pfam" id="PF10099"/>
    </source>
</evidence>
<evidence type="ECO:0000256" key="6">
    <source>
        <dbReference type="ARBA" id="ARBA00023136"/>
    </source>
</evidence>
<dbReference type="InterPro" id="IPR027383">
    <property type="entry name" value="Znf_put"/>
</dbReference>
<dbReference type="EMBL" id="CADCVD010000017">
    <property type="protein sequence ID" value="CAA9427149.1"/>
    <property type="molecule type" value="Genomic_DNA"/>
</dbReference>
<dbReference type="Gene3D" id="1.10.10.1320">
    <property type="entry name" value="Anti-sigma factor, zinc-finger domain"/>
    <property type="match status" value="1"/>
</dbReference>